<dbReference type="InterPro" id="IPR050121">
    <property type="entry name" value="Cytochrome_P450_monoxygenase"/>
</dbReference>
<dbReference type="Proteomes" id="UP000008064">
    <property type="component" value="Unassembled WGS sequence"/>
</dbReference>
<dbReference type="InterPro" id="IPR036396">
    <property type="entry name" value="Cyt_P450_sf"/>
</dbReference>
<gene>
    <name evidence="10" type="ORF">SERLADRAFT_480423</name>
</gene>
<keyword evidence="8 9" id="KW-0349">Heme</keyword>
<name>F8PDC1_SERL9</name>
<evidence type="ECO:0000256" key="4">
    <source>
        <dbReference type="ARBA" id="ARBA00022723"/>
    </source>
</evidence>
<dbReference type="InterPro" id="IPR002403">
    <property type="entry name" value="Cyt_P450_E_grp-IV"/>
</dbReference>
<evidence type="ECO:0000256" key="9">
    <source>
        <dbReference type="RuleBase" id="RU000461"/>
    </source>
</evidence>
<evidence type="ECO:0000256" key="3">
    <source>
        <dbReference type="ARBA" id="ARBA00010617"/>
    </source>
</evidence>
<feature type="binding site" description="axial binding residue" evidence="8">
    <location>
        <position position="433"/>
    </location>
    <ligand>
        <name>heme</name>
        <dbReference type="ChEBI" id="CHEBI:30413"/>
    </ligand>
    <ligandPart>
        <name>Fe</name>
        <dbReference type="ChEBI" id="CHEBI:18248"/>
    </ligandPart>
</feature>
<sequence>MFTCMLVGIYTFSAILCTITYRLSPFHPLYAFPGPRTWWISNLVFSYISFGGKRHVAIDSLHKIYGPFVRIGPNMLSINTLSATCIYGAQLNMEKSDMYRAPGHGDTVSLFYKQKTAKIHADRRRIWSAGFTSAALSHFFPPLERRLWELMNCIEKRQLNNKTGTVDISECICHWSYDFMGEMVFGGCNNIEMMTNGDPEKLVYGGKMAMVMQDSIGHTSWLMDLVLHLPKSKYLFRLIDIGADMIRTRIQADKDVTMRDLSSYLLEGDAQSGEKLSQADLELDSAVAVQGGSDNTAVIISLAFYFMLVQPKYYEMLRAELDGAFSDCTGHLDNTKLANLTFLNAILNETLRLCTFFFLPRIVPPGGLVLEGNYIPGGTVVAIATHSLHTSPAYFSPAPQEFLPERWISGALGLECSTDKNALMPFSSGPHGCIGKVFAHQEMRLVIARLVLVYDMKLAEGFDAKSYLQEMVHVFSTTLQKPLLVNVTRRSGIDLEKTSPM</sequence>
<proteinExistence type="inferred from homology"/>
<dbReference type="SUPFAM" id="SSF48264">
    <property type="entry name" value="Cytochrome P450"/>
    <property type="match status" value="1"/>
</dbReference>
<keyword evidence="7 9" id="KW-0503">Monooxygenase</keyword>
<dbReference type="PANTHER" id="PTHR24305:SF187">
    <property type="entry name" value="P450, PUTATIVE (EUROFUNG)-RELATED"/>
    <property type="match status" value="1"/>
</dbReference>
<dbReference type="RefSeq" id="XP_007324395.1">
    <property type="nucleotide sequence ID" value="XM_007324333.1"/>
</dbReference>
<dbReference type="InterPro" id="IPR001128">
    <property type="entry name" value="Cyt_P450"/>
</dbReference>
<dbReference type="OrthoDB" id="6692864at2759"/>
<keyword evidence="4 8" id="KW-0479">Metal-binding</keyword>
<comment type="similarity">
    <text evidence="3 9">Belongs to the cytochrome P450 family.</text>
</comment>
<keyword evidence="6 8" id="KW-0408">Iron</keyword>
<dbReference type="GO" id="GO:0016705">
    <property type="term" value="F:oxidoreductase activity, acting on paired donors, with incorporation or reduction of molecular oxygen"/>
    <property type="evidence" value="ECO:0007669"/>
    <property type="project" value="InterPro"/>
</dbReference>
<evidence type="ECO:0008006" key="11">
    <source>
        <dbReference type="Google" id="ProtNLM"/>
    </source>
</evidence>
<dbReference type="PRINTS" id="PR00385">
    <property type="entry name" value="P450"/>
</dbReference>
<dbReference type="Gene3D" id="1.10.630.10">
    <property type="entry name" value="Cytochrome P450"/>
    <property type="match status" value="1"/>
</dbReference>
<evidence type="ECO:0000256" key="8">
    <source>
        <dbReference type="PIRSR" id="PIRSR602403-1"/>
    </source>
</evidence>
<dbReference type="PRINTS" id="PR00465">
    <property type="entry name" value="EP450IV"/>
</dbReference>
<dbReference type="HOGENOM" id="CLU_001570_14_10_1"/>
<evidence type="ECO:0000256" key="7">
    <source>
        <dbReference type="ARBA" id="ARBA00023033"/>
    </source>
</evidence>
<dbReference type="InterPro" id="IPR017972">
    <property type="entry name" value="Cyt_P450_CS"/>
</dbReference>
<dbReference type="Pfam" id="PF00067">
    <property type="entry name" value="p450"/>
    <property type="match status" value="1"/>
</dbReference>
<evidence type="ECO:0000256" key="2">
    <source>
        <dbReference type="ARBA" id="ARBA00005179"/>
    </source>
</evidence>
<comment type="pathway">
    <text evidence="2">Secondary metabolite biosynthesis.</text>
</comment>
<dbReference type="GO" id="GO:0020037">
    <property type="term" value="F:heme binding"/>
    <property type="evidence" value="ECO:0007669"/>
    <property type="project" value="InterPro"/>
</dbReference>
<accession>F8PDC1</accession>
<dbReference type="EMBL" id="GL945446">
    <property type="protein sequence ID" value="EGO18742.1"/>
    <property type="molecule type" value="Genomic_DNA"/>
</dbReference>
<dbReference type="GeneID" id="18821525"/>
<dbReference type="KEGG" id="sla:SERLADRAFT_480423"/>
<dbReference type="AlphaFoldDB" id="F8PDC1"/>
<evidence type="ECO:0000256" key="5">
    <source>
        <dbReference type="ARBA" id="ARBA00023002"/>
    </source>
</evidence>
<protein>
    <recommendedName>
        <fullName evidence="11">Cytochrome P450</fullName>
    </recommendedName>
</protein>
<evidence type="ECO:0000256" key="1">
    <source>
        <dbReference type="ARBA" id="ARBA00001971"/>
    </source>
</evidence>
<dbReference type="GO" id="GO:0005506">
    <property type="term" value="F:iron ion binding"/>
    <property type="evidence" value="ECO:0007669"/>
    <property type="project" value="InterPro"/>
</dbReference>
<evidence type="ECO:0000313" key="10">
    <source>
        <dbReference type="EMBL" id="EGO18742.1"/>
    </source>
</evidence>
<organism>
    <name type="scientific">Serpula lacrymans var. lacrymans (strain S7.9)</name>
    <name type="common">Dry rot fungus</name>
    <dbReference type="NCBI Taxonomy" id="578457"/>
    <lineage>
        <taxon>Eukaryota</taxon>
        <taxon>Fungi</taxon>
        <taxon>Dikarya</taxon>
        <taxon>Basidiomycota</taxon>
        <taxon>Agaricomycotina</taxon>
        <taxon>Agaricomycetes</taxon>
        <taxon>Agaricomycetidae</taxon>
        <taxon>Boletales</taxon>
        <taxon>Coniophorineae</taxon>
        <taxon>Serpulaceae</taxon>
        <taxon>Serpula</taxon>
    </lineage>
</organism>
<reference evidence="10" key="1">
    <citation type="submission" date="2011-04" db="EMBL/GenBank/DDBJ databases">
        <title>Evolution of plant cell wall degrading machinery underlies the functional diversity of forest fungi.</title>
        <authorList>
            <consortium name="US DOE Joint Genome Institute (JGI-PGF)"/>
            <person name="Eastwood D.C."/>
            <person name="Floudas D."/>
            <person name="Binder M."/>
            <person name="Majcherczyk A."/>
            <person name="Schneider P."/>
            <person name="Aerts A."/>
            <person name="Asiegbu F.O."/>
            <person name="Baker S.E."/>
            <person name="Barry K."/>
            <person name="Bendiksby M."/>
            <person name="Blumentritt M."/>
            <person name="Coutinho P.M."/>
            <person name="Cullen D."/>
            <person name="Cullen D."/>
            <person name="Gathman A."/>
            <person name="Goodell B."/>
            <person name="Henrissat B."/>
            <person name="Ihrmark K."/>
            <person name="Kauserud H."/>
            <person name="Kohler A."/>
            <person name="LaButti K."/>
            <person name="Lapidus A."/>
            <person name="Lavin J.L."/>
            <person name="Lee Y.-H."/>
            <person name="Lindquist E."/>
            <person name="Lilly W."/>
            <person name="Lucas S."/>
            <person name="Morin E."/>
            <person name="Murat C."/>
            <person name="Oguiza J.A."/>
            <person name="Park J."/>
            <person name="Pisabarro A.G."/>
            <person name="Riley R."/>
            <person name="Rosling A."/>
            <person name="Salamov A."/>
            <person name="Schmidt O."/>
            <person name="Schmutz J."/>
            <person name="Skrede I."/>
            <person name="Stenlid J."/>
            <person name="Wiebenga A."/>
            <person name="Xie X."/>
            <person name="Kues U."/>
            <person name="Hibbett D.S."/>
            <person name="Hoffmeister D."/>
            <person name="Hogberg N."/>
            <person name="Martin F."/>
            <person name="Grigoriev I.V."/>
            <person name="Watkinson S.C."/>
        </authorList>
    </citation>
    <scope>NUCLEOTIDE SEQUENCE</scope>
    <source>
        <strain evidence="10">S7.9</strain>
    </source>
</reference>
<dbReference type="PROSITE" id="PS00086">
    <property type="entry name" value="CYTOCHROME_P450"/>
    <property type="match status" value="1"/>
</dbReference>
<evidence type="ECO:0000256" key="6">
    <source>
        <dbReference type="ARBA" id="ARBA00023004"/>
    </source>
</evidence>
<keyword evidence="5 9" id="KW-0560">Oxidoreductase</keyword>
<comment type="cofactor">
    <cofactor evidence="1 8">
        <name>heme</name>
        <dbReference type="ChEBI" id="CHEBI:30413"/>
    </cofactor>
</comment>
<dbReference type="GO" id="GO:0004497">
    <property type="term" value="F:monooxygenase activity"/>
    <property type="evidence" value="ECO:0007669"/>
    <property type="project" value="UniProtKB-KW"/>
</dbReference>
<dbReference type="PANTHER" id="PTHR24305">
    <property type="entry name" value="CYTOCHROME P450"/>
    <property type="match status" value="1"/>
</dbReference>